<evidence type="ECO:0000256" key="4">
    <source>
        <dbReference type="ARBA" id="ARBA00023136"/>
    </source>
</evidence>
<feature type="region of interest" description="Disordered" evidence="5">
    <location>
        <begin position="1"/>
        <end position="97"/>
    </location>
</feature>
<dbReference type="InterPro" id="IPR010432">
    <property type="entry name" value="RDD"/>
</dbReference>
<organism evidence="8 9">
    <name type="scientific">Rhodococcus erythropolis</name>
    <name type="common">Arthrobacter picolinophilus</name>
    <dbReference type="NCBI Taxonomy" id="1833"/>
    <lineage>
        <taxon>Bacteria</taxon>
        <taxon>Bacillati</taxon>
        <taxon>Actinomycetota</taxon>
        <taxon>Actinomycetes</taxon>
        <taxon>Mycobacteriales</taxon>
        <taxon>Nocardiaceae</taxon>
        <taxon>Rhodococcus</taxon>
        <taxon>Rhodococcus erythropolis group</taxon>
    </lineage>
</organism>
<dbReference type="EMBL" id="CP050124">
    <property type="protein sequence ID" value="QIP37638.1"/>
    <property type="molecule type" value="Genomic_DNA"/>
</dbReference>
<evidence type="ECO:0000313" key="9">
    <source>
        <dbReference type="Proteomes" id="UP000502345"/>
    </source>
</evidence>
<dbReference type="Proteomes" id="UP000502345">
    <property type="component" value="Chromosome"/>
</dbReference>
<gene>
    <name evidence="8" type="ORF">G9444_0394</name>
</gene>
<evidence type="ECO:0000256" key="1">
    <source>
        <dbReference type="ARBA" id="ARBA00004141"/>
    </source>
</evidence>
<sequence length="239" mass="24197">MTTGGYDPNQNPEGGKQFPPQDPYGQQGTPPPGSYPPPAGPPQGGSYPPPPQGGNFPPPQGGNYPPPGGYPPPPQGGNFPPPPQFNDQGAYGGGNRLPSGAEAGGLGIRFGARVIDGIIVGIVAIILTILVSDAGNVLVSGLFSGILTFAYFVALEVTQGRTLGKMILGLSVHGPGGAPRPSVQQSAIRNAFTLLSIIPIIGGILALVAYIVIAVTINNSPTKQGKHDELAGGTQVVKG</sequence>
<feature type="compositionally biased region" description="Polar residues" evidence="5">
    <location>
        <begin position="1"/>
        <end position="12"/>
    </location>
</feature>
<keyword evidence="4 6" id="KW-0472">Membrane</keyword>
<accession>A0A6G9CL81</accession>
<evidence type="ECO:0000256" key="6">
    <source>
        <dbReference type="SAM" id="Phobius"/>
    </source>
</evidence>
<evidence type="ECO:0000256" key="2">
    <source>
        <dbReference type="ARBA" id="ARBA00022692"/>
    </source>
</evidence>
<proteinExistence type="predicted"/>
<dbReference type="Pfam" id="PF06271">
    <property type="entry name" value="RDD"/>
    <property type="match status" value="1"/>
</dbReference>
<evidence type="ECO:0000256" key="5">
    <source>
        <dbReference type="SAM" id="MobiDB-lite"/>
    </source>
</evidence>
<reference evidence="8 9" key="1">
    <citation type="submission" date="2020-03" db="EMBL/GenBank/DDBJ databases">
        <title>Screen low temperature-resistant strains for efficient degradation of petroleum hydrocarbons under the low temperature.</title>
        <authorList>
            <person name="Wang Y."/>
            <person name="Chen J."/>
        </authorList>
    </citation>
    <scope>NUCLEOTIDE SEQUENCE [LARGE SCALE GENOMIC DNA]</scope>
    <source>
        <strain evidence="8 9">KB1</strain>
    </source>
</reference>
<evidence type="ECO:0000256" key="3">
    <source>
        <dbReference type="ARBA" id="ARBA00022989"/>
    </source>
</evidence>
<keyword evidence="3 6" id="KW-1133">Transmembrane helix</keyword>
<feature type="compositionally biased region" description="Pro residues" evidence="5">
    <location>
        <begin position="29"/>
        <end position="84"/>
    </location>
</feature>
<comment type="subcellular location">
    <subcellularLocation>
        <location evidence="1">Membrane</location>
        <topology evidence="1">Multi-pass membrane protein</topology>
    </subcellularLocation>
</comment>
<dbReference type="AlphaFoldDB" id="A0A6G9CL81"/>
<feature type="transmembrane region" description="Helical" evidence="6">
    <location>
        <begin position="114"/>
        <end position="131"/>
    </location>
</feature>
<evidence type="ECO:0000313" key="8">
    <source>
        <dbReference type="EMBL" id="QIP37638.1"/>
    </source>
</evidence>
<name>A0A6G9CL81_RHOER</name>
<protein>
    <recommendedName>
        <fullName evidence="7">RDD domain-containing protein</fullName>
    </recommendedName>
</protein>
<evidence type="ECO:0000259" key="7">
    <source>
        <dbReference type="Pfam" id="PF06271"/>
    </source>
</evidence>
<feature type="domain" description="RDD" evidence="7">
    <location>
        <begin position="105"/>
        <end position="232"/>
    </location>
</feature>
<dbReference type="GO" id="GO:0016020">
    <property type="term" value="C:membrane"/>
    <property type="evidence" value="ECO:0007669"/>
    <property type="project" value="UniProtKB-SubCell"/>
</dbReference>
<keyword evidence="2 6" id="KW-0812">Transmembrane</keyword>
<feature type="transmembrane region" description="Helical" evidence="6">
    <location>
        <begin position="192"/>
        <end position="217"/>
    </location>
</feature>
<feature type="transmembrane region" description="Helical" evidence="6">
    <location>
        <begin position="137"/>
        <end position="157"/>
    </location>
</feature>